<sequence>MPDDLYCALRTISRTLSSTLVFRRTDDVKLIEPAALPGTDGAGVVASSLVVEVWPLLVLEMNRVYPLEAVAFIVTDASAPLEGKGVEASVDLATVDTPAVVPTDVDLPVLSPTLTEMGCPSLVFDTPLESVILALTDAPPTDEEDGVEAAVVVESPVVPASTLVALVPVDGDALKFLAPLTLAVAPPVFPA</sequence>
<dbReference type="AlphaFoldDB" id="A0A9W6XRP5"/>
<proteinExistence type="predicted"/>
<name>A0A9W6XRP5_9STRA</name>
<dbReference type="EMBL" id="BSXW01002898">
    <property type="protein sequence ID" value="GMF44239.1"/>
    <property type="molecule type" value="Genomic_DNA"/>
</dbReference>
<evidence type="ECO:0000313" key="1">
    <source>
        <dbReference type="EMBL" id="GMF44239.1"/>
    </source>
</evidence>
<organism evidence="1 2">
    <name type="scientific">Phytophthora lilii</name>
    <dbReference type="NCBI Taxonomy" id="2077276"/>
    <lineage>
        <taxon>Eukaryota</taxon>
        <taxon>Sar</taxon>
        <taxon>Stramenopiles</taxon>
        <taxon>Oomycota</taxon>
        <taxon>Peronosporomycetes</taxon>
        <taxon>Peronosporales</taxon>
        <taxon>Peronosporaceae</taxon>
        <taxon>Phytophthora</taxon>
    </lineage>
</organism>
<comment type="caution">
    <text evidence="1">The sequence shown here is derived from an EMBL/GenBank/DDBJ whole genome shotgun (WGS) entry which is preliminary data.</text>
</comment>
<protein>
    <submittedName>
        <fullName evidence="1">Unnamed protein product</fullName>
    </submittedName>
</protein>
<gene>
    <name evidence="1" type="ORF">Plil01_001694200</name>
</gene>
<accession>A0A9W6XRP5</accession>
<reference evidence="1" key="1">
    <citation type="submission" date="2023-04" db="EMBL/GenBank/DDBJ databases">
        <title>Phytophthora lilii NBRC 32176.</title>
        <authorList>
            <person name="Ichikawa N."/>
            <person name="Sato H."/>
            <person name="Tonouchi N."/>
        </authorList>
    </citation>
    <scope>NUCLEOTIDE SEQUENCE</scope>
    <source>
        <strain evidence="1">NBRC 32176</strain>
    </source>
</reference>
<dbReference type="Proteomes" id="UP001165083">
    <property type="component" value="Unassembled WGS sequence"/>
</dbReference>
<keyword evidence="2" id="KW-1185">Reference proteome</keyword>
<evidence type="ECO:0000313" key="2">
    <source>
        <dbReference type="Proteomes" id="UP001165083"/>
    </source>
</evidence>